<keyword evidence="3" id="KW-1185">Reference proteome</keyword>
<dbReference type="InterPro" id="IPR029000">
    <property type="entry name" value="Cyclophilin-like_dom_sf"/>
</dbReference>
<name>A0ABN7K9U4_9BACT</name>
<dbReference type="Gene3D" id="2.40.100.20">
    <property type="match status" value="1"/>
</dbReference>
<reference evidence="2 3" key="1">
    <citation type="submission" date="2020-11" db="EMBL/GenBank/DDBJ databases">
        <authorList>
            <person name="Peeters C."/>
        </authorList>
    </citation>
    <scope>NUCLEOTIDE SEQUENCE [LARGE SCALE GENOMIC DNA]</scope>
    <source>
        <strain evidence="2 3">LMG 7974</strain>
    </source>
</reference>
<accession>A0ABN7K9U4</accession>
<evidence type="ECO:0000313" key="2">
    <source>
        <dbReference type="EMBL" id="CAD7287650.1"/>
    </source>
</evidence>
<proteinExistence type="predicted"/>
<dbReference type="InterPro" id="IPR041183">
    <property type="entry name" value="Cyclophilin-like"/>
</dbReference>
<dbReference type="SUPFAM" id="SSF50891">
    <property type="entry name" value="Cyclophilin-like"/>
    <property type="match status" value="1"/>
</dbReference>
<comment type="caution">
    <text evidence="2">The sequence shown here is derived from an EMBL/GenBank/DDBJ whole genome shotgun (WGS) entry which is preliminary data.</text>
</comment>
<gene>
    <name evidence="2" type="ORF">LMG7974_00530</name>
</gene>
<evidence type="ECO:0000259" key="1">
    <source>
        <dbReference type="Pfam" id="PF18050"/>
    </source>
</evidence>
<evidence type="ECO:0000313" key="3">
    <source>
        <dbReference type="Proteomes" id="UP000789803"/>
    </source>
</evidence>
<dbReference type="EMBL" id="CAJHOF010000004">
    <property type="protein sequence ID" value="CAD7287650.1"/>
    <property type="molecule type" value="Genomic_DNA"/>
</dbReference>
<dbReference type="Proteomes" id="UP000789803">
    <property type="component" value="Unassembled WGS sequence"/>
</dbReference>
<dbReference type="RefSeq" id="WP_229932353.1">
    <property type="nucleotide sequence ID" value="NZ_CAJHOF010000004.1"/>
</dbReference>
<protein>
    <recommendedName>
        <fullName evidence="1">Cyclophilin-like domain-containing protein</fullName>
    </recommendedName>
</protein>
<dbReference type="Pfam" id="PF18050">
    <property type="entry name" value="Cyclophil_like2"/>
    <property type="match status" value="1"/>
</dbReference>
<feature type="domain" description="Cyclophilin-like" evidence="1">
    <location>
        <begin position="8"/>
        <end position="110"/>
    </location>
</feature>
<sequence length="115" mass="13033">MQIIIKNKNGEFKAILDDTLVARSFAAQLPIVLNLQDYANAEKYAKLKMPLDISNSPRGSDGKKGELSYFAPWQNFVIYYKDQSYYDGIVRLGEITDEDIAKVAIDGEIKIELVR</sequence>
<organism evidence="2 3">
    <name type="scientific">Campylobacter majalis</name>
    <dbReference type="NCBI Taxonomy" id="2790656"/>
    <lineage>
        <taxon>Bacteria</taxon>
        <taxon>Pseudomonadati</taxon>
        <taxon>Campylobacterota</taxon>
        <taxon>Epsilonproteobacteria</taxon>
        <taxon>Campylobacterales</taxon>
        <taxon>Campylobacteraceae</taxon>
        <taxon>Campylobacter</taxon>
    </lineage>
</organism>